<accession>A0A835QQG2</accession>
<name>A0A835QQG2_VANPL</name>
<dbReference type="Proteomes" id="UP000636800">
    <property type="component" value="Chromosome 7"/>
</dbReference>
<evidence type="ECO:0000313" key="3">
    <source>
        <dbReference type="Proteomes" id="UP000636800"/>
    </source>
</evidence>
<sequence>MDGKKMSSQESLDKISSVQPPLNPLKVSPVRSQASSSSLATSSVAIARRDATSASLEISYGASRRGRRPPTFTLDLPTSPMARKPTNH</sequence>
<evidence type="ECO:0000313" key="2">
    <source>
        <dbReference type="EMBL" id="KAG0474119.1"/>
    </source>
</evidence>
<feature type="region of interest" description="Disordered" evidence="1">
    <location>
        <begin position="1"/>
        <end position="88"/>
    </location>
</feature>
<proteinExistence type="predicted"/>
<feature type="compositionally biased region" description="Basic and acidic residues" evidence="1">
    <location>
        <begin position="1"/>
        <end position="13"/>
    </location>
</feature>
<dbReference type="EMBL" id="JADCNL010000007">
    <property type="protein sequence ID" value="KAG0474119.1"/>
    <property type="molecule type" value="Genomic_DNA"/>
</dbReference>
<gene>
    <name evidence="2" type="ORF">HPP92_015976</name>
</gene>
<reference evidence="2 3" key="1">
    <citation type="journal article" date="2020" name="Nat. Food">
        <title>A phased Vanilla planifolia genome enables genetic improvement of flavour and production.</title>
        <authorList>
            <person name="Hasing T."/>
            <person name="Tang H."/>
            <person name="Brym M."/>
            <person name="Khazi F."/>
            <person name="Huang T."/>
            <person name="Chambers A.H."/>
        </authorList>
    </citation>
    <scope>NUCLEOTIDE SEQUENCE [LARGE SCALE GENOMIC DNA]</scope>
    <source>
        <tissue evidence="2">Leaf</tissue>
    </source>
</reference>
<keyword evidence="3" id="KW-1185">Reference proteome</keyword>
<dbReference type="AlphaFoldDB" id="A0A835QQG2"/>
<protein>
    <submittedName>
        <fullName evidence="2">Uncharacterized protein</fullName>
    </submittedName>
</protein>
<comment type="caution">
    <text evidence="2">The sequence shown here is derived from an EMBL/GenBank/DDBJ whole genome shotgun (WGS) entry which is preliminary data.</text>
</comment>
<evidence type="ECO:0000256" key="1">
    <source>
        <dbReference type="SAM" id="MobiDB-lite"/>
    </source>
</evidence>
<organism evidence="2 3">
    <name type="scientific">Vanilla planifolia</name>
    <name type="common">Vanilla</name>
    <dbReference type="NCBI Taxonomy" id="51239"/>
    <lineage>
        <taxon>Eukaryota</taxon>
        <taxon>Viridiplantae</taxon>
        <taxon>Streptophyta</taxon>
        <taxon>Embryophyta</taxon>
        <taxon>Tracheophyta</taxon>
        <taxon>Spermatophyta</taxon>
        <taxon>Magnoliopsida</taxon>
        <taxon>Liliopsida</taxon>
        <taxon>Asparagales</taxon>
        <taxon>Orchidaceae</taxon>
        <taxon>Vanilloideae</taxon>
        <taxon>Vanilleae</taxon>
        <taxon>Vanilla</taxon>
    </lineage>
</organism>
<feature type="compositionally biased region" description="Low complexity" evidence="1">
    <location>
        <begin position="27"/>
        <end position="45"/>
    </location>
</feature>